<dbReference type="Pfam" id="PF00356">
    <property type="entry name" value="LacI"/>
    <property type="match status" value="1"/>
</dbReference>
<dbReference type="SUPFAM" id="SSF53822">
    <property type="entry name" value="Periplasmic binding protein-like I"/>
    <property type="match status" value="1"/>
</dbReference>
<dbReference type="PANTHER" id="PTHR30146:SF148">
    <property type="entry name" value="HTH-TYPE TRANSCRIPTIONAL REPRESSOR PURR-RELATED"/>
    <property type="match status" value="1"/>
</dbReference>
<name>A0A0F4KVS8_9BIFI</name>
<accession>A0A0F4KVS8</accession>
<protein>
    <submittedName>
        <fullName evidence="6">Transcriptional regulator</fullName>
    </submittedName>
</protein>
<keyword evidence="7" id="KW-1185">Reference proteome</keyword>
<dbReference type="PROSITE" id="PS50932">
    <property type="entry name" value="HTH_LACI_2"/>
    <property type="match status" value="1"/>
</dbReference>
<keyword evidence="1" id="KW-0678">Repressor</keyword>
<evidence type="ECO:0000313" key="6">
    <source>
        <dbReference type="EMBL" id="KJY50757.1"/>
    </source>
</evidence>
<dbReference type="SUPFAM" id="SSF47413">
    <property type="entry name" value="lambda repressor-like DNA-binding domains"/>
    <property type="match status" value="1"/>
</dbReference>
<evidence type="ECO:0000313" key="7">
    <source>
        <dbReference type="Proteomes" id="UP000033567"/>
    </source>
</evidence>
<comment type="caution">
    <text evidence="6">The sequence shown here is derived from an EMBL/GenBank/DDBJ whole genome shotgun (WGS) entry which is preliminary data.</text>
</comment>
<keyword evidence="4" id="KW-0804">Transcription</keyword>
<evidence type="ECO:0000256" key="4">
    <source>
        <dbReference type="ARBA" id="ARBA00023163"/>
    </source>
</evidence>
<dbReference type="InterPro" id="IPR010982">
    <property type="entry name" value="Lambda_DNA-bd_dom_sf"/>
</dbReference>
<dbReference type="SMART" id="SM00354">
    <property type="entry name" value="HTH_LACI"/>
    <property type="match status" value="1"/>
</dbReference>
<dbReference type="PANTHER" id="PTHR30146">
    <property type="entry name" value="LACI-RELATED TRANSCRIPTIONAL REPRESSOR"/>
    <property type="match status" value="1"/>
</dbReference>
<evidence type="ECO:0000256" key="3">
    <source>
        <dbReference type="ARBA" id="ARBA00023125"/>
    </source>
</evidence>
<evidence type="ECO:0000259" key="5">
    <source>
        <dbReference type="PROSITE" id="PS50932"/>
    </source>
</evidence>
<dbReference type="CDD" id="cd01392">
    <property type="entry name" value="HTH_LacI"/>
    <property type="match status" value="1"/>
</dbReference>
<dbReference type="EMBL" id="JWMF01000007">
    <property type="protein sequence ID" value="KJY50757.1"/>
    <property type="molecule type" value="Genomic_DNA"/>
</dbReference>
<dbReference type="Gene3D" id="3.40.50.2300">
    <property type="match status" value="2"/>
</dbReference>
<dbReference type="InterPro" id="IPR028082">
    <property type="entry name" value="Peripla_BP_I"/>
</dbReference>
<dbReference type="InterPro" id="IPR046335">
    <property type="entry name" value="LacI/GalR-like_sensor"/>
</dbReference>
<organism evidence="6 7">
    <name type="scientific">Bifidobacterium mellis</name>
    <dbReference type="NCBI Taxonomy" id="1293823"/>
    <lineage>
        <taxon>Bacteria</taxon>
        <taxon>Bacillati</taxon>
        <taxon>Actinomycetota</taxon>
        <taxon>Actinomycetes</taxon>
        <taxon>Bifidobacteriales</taxon>
        <taxon>Bifidobacteriaceae</taxon>
        <taxon>Bifidobacterium</taxon>
    </lineage>
</organism>
<feature type="domain" description="HTH lacI-type" evidence="5">
    <location>
        <begin position="4"/>
        <end position="58"/>
    </location>
</feature>
<proteinExistence type="predicted"/>
<dbReference type="AlphaFoldDB" id="A0A0F4KVS8"/>
<keyword evidence="2" id="KW-0805">Transcription regulation</keyword>
<dbReference type="GO" id="GO:0003700">
    <property type="term" value="F:DNA-binding transcription factor activity"/>
    <property type="evidence" value="ECO:0007669"/>
    <property type="project" value="TreeGrafter"/>
</dbReference>
<dbReference type="GO" id="GO:0000976">
    <property type="term" value="F:transcription cis-regulatory region binding"/>
    <property type="evidence" value="ECO:0007669"/>
    <property type="project" value="TreeGrafter"/>
</dbReference>
<sequence>MTYVTIRDVAERAGVSPTTVSQILHGKGRFSRKTRDFVLSMVKSMGYVPDSRARAMRSDPVKTVGLLVPDLRNAYFADMVASMEEELYARGISTLIGSFGEDSARQDSFLRNIMGQRIDGAIVVPKGVPTHGIEDVVRWGLPLVFVDRRVPGLTSVPYIVSDPGQGIRQALQALYRKGHRRVGFVSHSSLASTTLYERESAFRELTAEMMPDCDCPVVDCEGEYDSRVAGLDVLMAHHVTAVIFGYSPDAITMIGLMQKRQLVIGADISVVSFDDIEVFRLMTPQVSVISQQAQEMGRRGVREVLELIGAREDAADDDGKVASPQEANDSMERHMVAIPTIFIARDSIGPMHRN</sequence>
<dbReference type="Pfam" id="PF13377">
    <property type="entry name" value="Peripla_BP_3"/>
    <property type="match status" value="1"/>
</dbReference>
<dbReference type="Gene3D" id="1.10.260.40">
    <property type="entry name" value="lambda repressor-like DNA-binding domains"/>
    <property type="match status" value="1"/>
</dbReference>
<dbReference type="Proteomes" id="UP000033567">
    <property type="component" value="Unassembled WGS sequence"/>
</dbReference>
<reference evidence="6 7" key="1">
    <citation type="submission" date="2014-12" db="EMBL/GenBank/DDBJ databases">
        <title>Comparative genomics of the lactic acid bacteria isolated from the honey bee gut.</title>
        <authorList>
            <person name="Ellegaard K.M."/>
            <person name="Tamarit D."/>
            <person name="Javelind E."/>
            <person name="Olofsson T."/>
            <person name="Andersson S.G."/>
            <person name="Vasquez A."/>
        </authorList>
    </citation>
    <scope>NUCLEOTIDE SEQUENCE [LARGE SCALE GENOMIC DNA]</scope>
    <source>
        <strain evidence="6 7">Bin7</strain>
    </source>
</reference>
<dbReference type="PATRIC" id="fig|1684.5.peg.1541"/>
<gene>
    <name evidence="6" type="ORF">JF70_14690</name>
</gene>
<dbReference type="PROSITE" id="PS00356">
    <property type="entry name" value="HTH_LACI_1"/>
    <property type="match status" value="1"/>
</dbReference>
<dbReference type="InterPro" id="IPR000843">
    <property type="entry name" value="HTH_LacI"/>
</dbReference>
<keyword evidence="3" id="KW-0238">DNA-binding</keyword>
<evidence type="ECO:0000256" key="2">
    <source>
        <dbReference type="ARBA" id="ARBA00023015"/>
    </source>
</evidence>
<evidence type="ECO:0000256" key="1">
    <source>
        <dbReference type="ARBA" id="ARBA00022491"/>
    </source>
</evidence>